<sequence>MIDARTGAHCAAVAESLSEPLAGTAAVATSWLCLEQPGPWGADAITHSHLDHDVAAELAARIKGTGVRMVLIRRPGSHPDRHQPVPRRVYLAHTRPGRTWLRQGLIGEPKELLDLDFAAIGAGEAPVLGEPRTTPLLLVCTNGKRDVCCALRGRPIATTLAESHGDAVWESTHLGGHRFAPTALCLPSGYCFGRIDLDLASRLLAGAGAVTDRCRGRSTWSKPAQVGELAVRSAIGEHDPDALTVGESGEDGPLWTVEVSHVDGRRWLASVRQEDLPMRRPPSCGAAPEPATALAPAGVRLLG</sequence>
<evidence type="ECO:0008006" key="3">
    <source>
        <dbReference type="Google" id="ProtNLM"/>
    </source>
</evidence>
<dbReference type="PIRSF" id="PIRSF035042">
    <property type="entry name" value="UCP035042_thirdx"/>
    <property type="match status" value="1"/>
</dbReference>
<dbReference type="InterPro" id="IPR036249">
    <property type="entry name" value="Thioredoxin-like_sf"/>
</dbReference>
<accession>A0A4Q7L3I7</accession>
<dbReference type="SUPFAM" id="SSF52833">
    <property type="entry name" value="Thioredoxin-like"/>
    <property type="match status" value="1"/>
</dbReference>
<gene>
    <name evidence="1" type="ORF">EV193_102697</name>
</gene>
<organism evidence="1 2">
    <name type="scientific">Herbihabitans rhizosphaerae</name>
    <dbReference type="NCBI Taxonomy" id="1872711"/>
    <lineage>
        <taxon>Bacteria</taxon>
        <taxon>Bacillati</taxon>
        <taxon>Actinomycetota</taxon>
        <taxon>Actinomycetes</taxon>
        <taxon>Pseudonocardiales</taxon>
        <taxon>Pseudonocardiaceae</taxon>
        <taxon>Herbihabitans</taxon>
    </lineage>
</organism>
<dbReference type="InterPro" id="IPR010350">
    <property type="entry name" value="Aim32/Apd1-like_bac"/>
</dbReference>
<evidence type="ECO:0000313" key="1">
    <source>
        <dbReference type="EMBL" id="RZS43716.1"/>
    </source>
</evidence>
<comment type="caution">
    <text evidence="1">The sequence shown here is derived from an EMBL/GenBank/DDBJ whole genome shotgun (WGS) entry which is preliminary data.</text>
</comment>
<reference evidence="1 2" key="1">
    <citation type="submission" date="2019-02" db="EMBL/GenBank/DDBJ databases">
        <title>Genomic Encyclopedia of Type Strains, Phase IV (KMG-IV): sequencing the most valuable type-strain genomes for metagenomic binning, comparative biology and taxonomic classification.</title>
        <authorList>
            <person name="Goeker M."/>
        </authorList>
    </citation>
    <scope>NUCLEOTIDE SEQUENCE [LARGE SCALE GENOMIC DNA]</scope>
    <source>
        <strain evidence="1 2">DSM 101727</strain>
    </source>
</reference>
<dbReference type="Proteomes" id="UP000294257">
    <property type="component" value="Unassembled WGS sequence"/>
</dbReference>
<name>A0A4Q7L3I7_9PSEU</name>
<dbReference type="OrthoDB" id="3399139at2"/>
<dbReference type="InterPro" id="IPR009737">
    <property type="entry name" value="Aim32/Apd1-like"/>
</dbReference>
<keyword evidence="2" id="KW-1185">Reference proteome</keyword>
<dbReference type="AlphaFoldDB" id="A0A4Q7L3I7"/>
<dbReference type="EMBL" id="SGWQ01000002">
    <property type="protein sequence ID" value="RZS43716.1"/>
    <property type="molecule type" value="Genomic_DNA"/>
</dbReference>
<evidence type="ECO:0000313" key="2">
    <source>
        <dbReference type="Proteomes" id="UP000294257"/>
    </source>
</evidence>
<protein>
    <recommendedName>
        <fullName evidence="3">Sucrase/ferredoxin-like protein</fullName>
    </recommendedName>
</protein>
<proteinExistence type="predicted"/>
<dbReference type="Pfam" id="PF06999">
    <property type="entry name" value="Suc_Fer-like"/>
    <property type="match status" value="1"/>
</dbReference>